<gene>
    <name evidence="6" type="ORF">P4T90_07495</name>
</gene>
<evidence type="ECO:0000259" key="3">
    <source>
        <dbReference type="Pfam" id="PF00460"/>
    </source>
</evidence>
<feature type="domain" description="Flagellar hook protein FlgE/F/G-like D1" evidence="5">
    <location>
        <begin position="113"/>
        <end position="173"/>
    </location>
</feature>
<evidence type="ECO:0000313" key="6">
    <source>
        <dbReference type="EMBL" id="MED1202938.1"/>
    </source>
</evidence>
<dbReference type="InterPro" id="IPR019776">
    <property type="entry name" value="Flagellar_basal_body_rod_CS"/>
</dbReference>
<keyword evidence="2" id="KW-0975">Bacterial flagellum</keyword>
<dbReference type="InterPro" id="IPR053967">
    <property type="entry name" value="LlgE_F_G-like_D1"/>
</dbReference>
<sequence>MLRGFYTAASGMLAQQRLTDMLTNNLANANTPGFKQDQSSIRDFPQLLLQRMDQQSLPVKDAPSLPSFTQVGSLSTGVYLQETQPKFLQGDLQNTGKKTDLAIVDQGTNSSADSFFTIQGEDGHVRYTRNGNFTLDQNGYLTQDNGLYVLDSNGNKIQLKSDQFTVDNNGNISENGNRVATLGIAYTNKPMSLIKEGDGLYGTVNNAKLPASQNTQFTLNQGFLEASNVDQTQVMTQMLAAYRSFEANQKVLQAYDQSMDKAVNEVGRVNG</sequence>
<dbReference type="Pfam" id="PF22692">
    <property type="entry name" value="LlgE_F_G_D1"/>
    <property type="match status" value="1"/>
</dbReference>
<comment type="caution">
    <text evidence="6">The sequence shown here is derived from an EMBL/GenBank/DDBJ whole genome shotgun (WGS) entry which is preliminary data.</text>
</comment>
<dbReference type="Proteomes" id="UP001341444">
    <property type="component" value="Unassembled WGS sequence"/>
</dbReference>
<protein>
    <submittedName>
        <fullName evidence="6">Flagellar hook-basal body protein</fullName>
    </submittedName>
</protein>
<dbReference type="InterPro" id="IPR020013">
    <property type="entry name" value="Flagellar_FlgE/F/G"/>
</dbReference>
<name>A0ABU6MER9_9BACI</name>
<feature type="domain" description="Flagellar basal body rod protein N-terminal" evidence="3">
    <location>
        <begin position="5"/>
        <end position="35"/>
    </location>
</feature>
<dbReference type="SUPFAM" id="SSF117143">
    <property type="entry name" value="Flagellar hook protein flgE"/>
    <property type="match status" value="1"/>
</dbReference>
<dbReference type="PANTHER" id="PTHR30435:SF19">
    <property type="entry name" value="FLAGELLAR BASAL-BODY ROD PROTEIN FLGG"/>
    <property type="match status" value="1"/>
</dbReference>
<dbReference type="PROSITE" id="PS00588">
    <property type="entry name" value="FLAGELLA_BB_ROD"/>
    <property type="match status" value="1"/>
</dbReference>
<dbReference type="Pfam" id="PF06429">
    <property type="entry name" value="Flg_bbr_C"/>
    <property type="match status" value="1"/>
</dbReference>
<feature type="domain" description="Flagellar basal-body/hook protein C-terminal" evidence="4">
    <location>
        <begin position="221"/>
        <end position="264"/>
    </location>
</feature>
<keyword evidence="7" id="KW-1185">Reference proteome</keyword>
<dbReference type="InterPro" id="IPR001444">
    <property type="entry name" value="Flag_bb_rod_N"/>
</dbReference>
<comment type="similarity">
    <text evidence="1 2">Belongs to the flagella basal body rod proteins family.</text>
</comment>
<evidence type="ECO:0000313" key="7">
    <source>
        <dbReference type="Proteomes" id="UP001341444"/>
    </source>
</evidence>
<keyword evidence="6" id="KW-0966">Cell projection</keyword>
<evidence type="ECO:0000256" key="1">
    <source>
        <dbReference type="ARBA" id="ARBA00009677"/>
    </source>
</evidence>
<dbReference type="InterPro" id="IPR037925">
    <property type="entry name" value="FlgE/F/G-like"/>
</dbReference>
<evidence type="ECO:0000259" key="4">
    <source>
        <dbReference type="Pfam" id="PF06429"/>
    </source>
</evidence>
<evidence type="ECO:0000256" key="2">
    <source>
        <dbReference type="RuleBase" id="RU362116"/>
    </source>
</evidence>
<dbReference type="Pfam" id="PF00460">
    <property type="entry name" value="Flg_bb_rod"/>
    <property type="match status" value="1"/>
</dbReference>
<dbReference type="EMBL" id="JARMAB010000008">
    <property type="protein sequence ID" value="MED1202938.1"/>
    <property type="molecule type" value="Genomic_DNA"/>
</dbReference>
<dbReference type="RefSeq" id="WP_066267346.1">
    <property type="nucleotide sequence ID" value="NZ_JARMAB010000008.1"/>
</dbReference>
<proteinExistence type="inferred from homology"/>
<accession>A0ABU6MER9</accession>
<keyword evidence="6" id="KW-0969">Cilium</keyword>
<dbReference type="NCBIfam" id="TIGR03506">
    <property type="entry name" value="FlgEFG_subfam"/>
    <property type="match status" value="1"/>
</dbReference>
<evidence type="ECO:0000259" key="5">
    <source>
        <dbReference type="Pfam" id="PF22692"/>
    </source>
</evidence>
<dbReference type="PANTHER" id="PTHR30435">
    <property type="entry name" value="FLAGELLAR PROTEIN"/>
    <property type="match status" value="1"/>
</dbReference>
<organism evidence="6 7">
    <name type="scientific">Heyndrickxia acidicola</name>
    <dbReference type="NCBI Taxonomy" id="209389"/>
    <lineage>
        <taxon>Bacteria</taxon>
        <taxon>Bacillati</taxon>
        <taxon>Bacillota</taxon>
        <taxon>Bacilli</taxon>
        <taxon>Bacillales</taxon>
        <taxon>Bacillaceae</taxon>
        <taxon>Heyndrickxia</taxon>
    </lineage>
</organism>
<dbReference type="InterPro" id="IPR010930">
    <property type="entry name" value="Flg_bb/hook_C_dom"/>
</dbReference>
<keyword evidence="6" id="KW-0282">Flagellum</keyword>
<reference evidence="6 7" key="1">
    <citation type="submission" date="2023-03" db="EMBL/GenBank/DDBJ databases">
        <title>Bacillus Genome Sequencing.</title>
        <authorList>
            <person name="Dunlap C."/>
        </authorList>
    </citation>
    <scope>NUCLEOTIDE SEQUENCE [LARGE SCALE GENOMIC DNA]</scope>
    <source>
        <strain evidence="6 7">B-23453</strain>
    </source>
</reference>
<comment type="subcellular location">
    <subcellularLocation>
        <location evidence="2">Bacterial flagellum basal body</location>
    </subcellularLocation>
</comment>